<evidence type="ECO:0000313" key="2">
    <source>
        <dbReference type="EMBL" id="CAI8045111.1"/>
    </source>
</evidence>
<dbReference type="InterPro" id="IPR036165">
    <property type="entry name" value="YefM-like_sf"/>
</dbReference>
<organism evidence="2 3">
    <name type="scientific">Geodia barretti</name>
    <name type="common">Barrett's horny sponge</name>
    <dbReference type="NCBI Taxonomy" id="519541"/>
    <lineage>
        <taxon>Eukaryota</taxon>
        <taxon>Metazoa</taxon>
        <taxon>Porifera</taxon>
        <taxon>Demospongiae</taxon>
        <taxon>Heteroscleromorpha</taxon>
        <taxon>Tetractinellida</taxon>
        <taxon>Astrophorina</taxon>
        <taxon>Geodiidae</taxon>
        <taxon>Geodia</taxon>
    </lineage>
</organism>
<dbReference type="AlphaFoldDB" id="A0AA35TDR9"/>
<dbReference type="EMBL" id="CASHTH010003450">
    <property type="protein sequence ID" value="CAI8045111.1"/>
    <property type="molecule type" value="Genomic_DNA"/>
</dbReference>
<evidence type="ECO:0000313" key="3">
    <source>
        <dbReference type="Proteomes" id="UP001174909"/>
    </source>
</evidence>
<sequence length="90" mass="10151">MTSWQLQEAKNRFSAVVEAALTGEPQEVTRRGKPVVVVLAFEEYQRLREAKAGDTPSFVDHLLTIPKGTEEDGFELPERTKDYTSKAIEI</sequence>
<reference evidence="2" key="1">
    <citation type="submission" date="2023-03" db="EMBL/GenBank/DDBJ databases">
        <authorList>
            <person name="Steffen K."/>
            <person name="Cardenas P."/>
        </authorList>
    </citation>
    <scope>NUCLEOTIDE SEQUENCE</scope>
</reference>
<accession>A0AA35TDR9</accession>
<gene>
    <name evidence="2" type="ORF">GBAR_LOCUS24959</name>
</gene>
<dbReference type="NCBIfam" id="TIGR01552">
    <property type="entry name" value="phd_fam"/>
    <property type="match status" value="1"/>
</dbReference>
<dbReference type="SUPFAM" id="SSF143120">
    <property type="entry name" value="YefM-like"/>
    <property type="match status" value="1"/>
</dbReference>
<dbReference type="Gene3D" id="3.40.1620.10">
    <property type="entry name" value="YefM-like domain"/>
    <property type="match status" value="1"/>
</dbReference>
<name>A0AA35TDR9_GEOBA</name>
<evidence type="ECO:0000256" key="1">
    <source>
        <dbReference type="ARBA" id="ARBA00009981"/>
    </source>
</evidence>
<keyword evidence="3" id="KW-1185">Reference proteome</keyword>
<proteinExistence type="inferred from homology"/>
<comment type="caution">
    <text evidence="2">The sequence shown here is derived from an EMBL/GenBank/DDBJ whole genome shotgun (WGS) entry which is preliminary data.</text>
</comment>
<comment type="similarity">
    <text evidence="1">Belongs to the phD/YefM antitoxin family.</text>
</comment>
<protein>
    <recommendedName>
        <fullName evidence="4">Antitoxin</fullName>
    </recommendedName>
</protein>
<dbReference type="Proteomes" id="UP001174909">
    <property type="component" value="Unassembled WGS sequence"/>
</dbReference>
<dbReference type="InterPro" id="IPR006442">
    <property type="entry name" value="Antitoxin_Phd/YefM"/>
</dbReference>
<evidence type="ECO:0008006" key="4">
    <source>
        <dbReference type="Google" id="ProtNLM"/>
    </source>
</evidence>
<dbReference type="Pfam" id="PF02604">
    <property type="entry name" value="PhdYeFM_antitox"/>
    <property type="match status" value="1"/>
</dbReference>